<accession>A0A455WCZ5</accession>
<feature type="domain" description="Alcohol dehydrogenase iron-type/glycerol dehydrogenase GldA" evidence="4">
    <location>
        <begin position="38"/>
        <end position="206"/>
    </location>
</feature>
<feature type="domain" description="Fe-containing alcohol dehydrogenase-like C-terminal" evidence="5">
    <location>
        <begin position="217"/>
        <end position="410"/>
    </location>
</feature>
<dbReference type="AlphaFoldDB" id="A0A455WCZ5"/>
<dbReference type="PROSITE" id="PS00060">
    <property type="entry name" value="ADH_IRON_2"/>
    <property type="match status" value="1"/>
</dbReference>
<dbReference type="Gene3D" id="3.40.50.1970">
    <property type="match status" value="1"/>
</dbReference>
<dbReference type="Pfam" id="PF25137">
    <property type="entry name" value="ADH_Fe_C"/>
    <property type="match status" value="1"/>
</dbReference>
<protein>
    <submittedName>
        <fullName evidence="6">Alcohol dehydrogenase EutG</fullName>
    </submittedName>
</protein>
<dbReference type="PROSITE" id="PS00913">
    <property type="entry name" value="ADH_IRON_1"/>
    <property type="match status" value="1"/>
</dbReference>
<dbReference type="EMBL" id="AP019537">
    <property type="protein sequence ID" value="BBJ04143.1"/>
    <property type="molecule type" value="Genomic_DNA"/>
</dbReference>
<evidence type="ECO:0000256" key="2">
    <source>
        <dbReference type="ARBA" id="ARBA00007358"/>
    </source>
</evidence>
<dbReference type="InterPro" id="IPR056798">
    <property type="entry name" value="ADH_Fe_C"/>
</dbReference>
<evidence type="ECO:0000259" key="4">
    <source>
        <dbReference type="Pfam" id="PF00465"/>
    </source>
</evidence>
<organism evidence="6">
    <name type="scientific">Marinobacter nauticus</name>
    <name type="common">Marinobacter hydrocarbonoclasticus</name>
    <name type="synonym">Marinobacter aquaeolei</name>
    <dbReference type="NCBI Taxonomy" id="2743"/>
    <lineage>
        <taxon>Bacteria</taxon>
        <taxon>Pseudomonadati</taxon>
        <taxon>Pseudomonadota</taxon>
        <taxon>Gammaproteobacteria</taxon>
        <taxon>Pseudomonadales</taxon>
        <taxon>Marinobacteraceae</taxon>
        <taxon>Marinobacter</taxon>
    </lineage>
</organism>
<dbReference type="GO" id="GO:0046872">
    <property type="term" value="F:metal ion binding"/>
    <property type="evidence" value="ECO:0007669"/>
    <property type="project" value="InterPro"/>
</dbReference>
<evidence type="ECO:0000259" key="5">
    <source>
        <dbReference type="Pfam" id="PF25137"/>
    </source>
</evidence>
<dbReference type="Pfam" id="PF00465">
    <property type="entry name" value="Fe-ADH"/>
    <property type="match status" value="1"/>
</dbReference>
<dbReference type="InterPro" id="IPR018211">
    <property type="entry name" value="ADH_Fe_CS"/>
</dbReference>
<reference evidence="6" key="1">
    <citation type="submission" date="2019-03" db="EMBL/GenBank/DDBJ databases">
        <title>Whole genome analysis of nitrate-reducing bacteria Marinobacter hydrocarbonoclasticus YB03.</title>
        <authorList>
            <person name="Azam A.H."/>
            <person name="Yuk S.R."/>
            <person name="Kamarisima K."/>
            <person name="Miyanaga K."/>
            <person name="Tanji Y."/>
        </authorList>
    </citation>
    <scope>NUCLEOTIDE SEQUENCE</scope>
    <source>
        <strain evidence="6">YB03</strain>
    </source>
</reference>
<dbReference type="GO" id="GO:0004022">
    <property type="term" value="F:alcohol dehydrogenase (NAD+) activity"/>
    <property type="evidence" value="ECO:0007669"/>
    <property type="project" value="TreeGrafter"/>
</dbReference>
<dbReference type="InterPro" id="IPR039697">
    <property type="entry name" value="Alcohol_dehydrogenase_Fe"/>
</dbReference>
<dbReference type="FunFam" id="3.40.50.1970:FF:000003">
    <property type="entry name" value="Alcohol dehydrogenase, iron-containing"/>
    <property type="match status" value="1"/>
</dbReference>
<comment type="cofactor">
    <cofactor evidence="1">
        <name>Fe cation</name>
        <dbReference type="ChEBI" id="CHEBI:24875"/>
    </cofactor>
</comment>
<evidence type="ECO:0000313" key="6">
    <source>
        <dbReference type="EMBL" id="BBJ04143.1"/>
    </source>
</evidence>
<name>A0A455WCZ5_MARNT</name>
<dbReference type="Gene3D" id="1.20.1090.10">
    <property type="entry name" value="Dehydroquinate synthase-like - alpha domain"/>
    <property type="match status" value="1"/>
</dbReference>
<dbReference type="PANTHER" id="PTHR11496">
    <property type="entry name" value="ALCOHOL DEHYDROGENASE"/>
    <property type="match status" value="1"/>
</dbReference>
<dbReference type="SUPFAM" id="SSF56796">
    <property type="entry name" value="Dehydroquinate synthase-like"/>
    <property type="match status" value="1"/>
</dbReference>
<gene>
    <name evidence="6" type="primary">eutG</name>
    <name evidence="6" type="ORF">YBY_19920</name>
</gene>
<dbReference type="PANTHER" id="PTHR11496:SF94">
    <property type="entry name" value="ALCOHOL DEHYDROGENASE EUTG-RELATED"/>
    <property type="match status" value="1"/>
</dbReference>
<dbReference type="CDD" id="cd08551">
    <property type="entry name" value="Fe-ADH"/>
    <property type="match status" value="1"/>
</dbReference>
<proteinExistence type="inferred from homology"/>
<dbReference type="FunFam" id="1.20.1090.10:FF:000001">
    <property type="entry name" value="Aldehyde-alcohol dehydrogenase"/>
    <property type="match status" value="1"/>
</dbReference>
<keyword evidence="3" id="KW-0560">Oxidoreductase</keyword>
<evidence type="ECO:0000256" key="1">
    <source>
        <dbReference type="ARBA" id="ARBA00001962"/>
    </source>
</evidence>
<sequence length="418" mass="44454">MDDMKSLEQSLDNALIENIVTRTVDELTPRGLFNFNAPRQTLMGEGAILRIGEMLCHLDVSHVLVVADRVVHEKGLMQSMRRSLERAGIEFTIYPGITREPDETVVVTATELLTRNNADFVLGFGGGSALDAAKAIALSASCQSSLQQMAEPGFSGRRVIGLGAVPTTAGTGSEVTDISVIMRADRQHKFVIKHVDLMPDLAIVDPGLMLNLPPLVTAATGIDALTHAIEAYAARSSHPLAKALAICAVQSIAEALPKVVGNGGDIAARLTMATAAYKAGLAFSNSGLGLVHAISHQIGARYSLAHGIANGILLPYVMRFNALVCQHEYAAIAHMLGVTRAGMTEREQCMASIDAVRQLLSDIGLPGSLTGTNIRRDEFSAIAAEALADICIRDNPREVTEADIVQLLEESSSAKENL</sequence>
<comment type="similarity">
    <text evidence="2">Belongs to the iron-containing alcohol dehydrogenase family.</text>
</comment>
<dbReference type="InterPro" id="IPR001670">
    <property type="entry name" value="ADH_Fe/GldA"/>
</dbReference>
<evidence type="ECO:0000256" key="3">
    <source>
        <dbReference type="ARBA" id="ARBA00023002"/>
    </source>
</evidence>